<comment type="caution">
    <text evidence="1">The sequence shown here is derived from an EMBL/GenBank/DDBJ whole genome shotgun (WGS) entry which is preliminary data.</text>
</comment>
<accession>A0A9N9KZD6</accession>
<keyword evidence="2" id="KW-1185">Reference proteome</keyword>
<name>A0A9N9KZD6_9HELO</name>
<protein>
    <submittedName>
        <fullName evidence="1">Uncharacterized protein</fullName>
    </submittedName>
</protein>
<sequence length="122" mass="13924">MFDICVRNDVKLGTDWQAERQSEDVKIPRSKMPINLIPLLLLVQKACPETLLMPVSLFIGRIRQTPFHIPRCDIRVPCHFQNTNIGKSDSESFSLADDEKQLGLDIQRFLLSKFDAQNGALQ</sequence>
<dbReference type="EMBL" id="CAJVRL010000064">
    <property type="protein sequence ID" value="CAG8955533.1"/>
    <property type="molecule type" value="Genomic_DNA"/>
</dbReference>
<evidence type="ECO:0000313" key="1">
    <source>
        <dbReference type="EMBL" id="CAG8955533.1"/>
    </source>
</evidence>
<organism evidence="1 2">
    <name type="scientific">Hymenoscyphus fraxineus</name>
    <dbReference type="NCBI Taxonomy" id="746836"/>
    <lineage>
        <taxon>Eukaryota</taxon>
        <taxon>Fungi</taxon>
        <taxon>Dikarya</taxon>
        <taxon>Ascomycota</taxon>
        <taxon>Pezizomycotina</taxon>
        <taxon>Leotiomycetes</taxon>
        <taxon>Helotiales</taxon>
        <taxon>Helotiaceae</taxon>
        <taxon>Hymenoscyphus</taxon>
    </lineage>
</organism>
<dbReference type="Proteomes" id="UP000696280">
    <property type="component" value="Unassembled WGS sequence"/>
</dbReference>
<gene>
    <name evidence="1" type="ORF">HYFRA_00009487</name>
</gene>
<evidence type="ECO:0000313" key="2">
    <source>
        <dbReference type="Proteomes" id="UP000696280"/>
    </source>
</evidence>
<proteinExistence type="predicted"/>
<reference evidence="1" key="1">
    <citation type="submission" date="2021-07" db="EMBL/GenBank/DDBJ databases">
        <authorList>
            <person name="Durling M."/>
        </authorList>
    </citation>
    <scope>NUCLEOTIDE SEQUENCE</scope>
</reference>
<dbReference type="AlphaFoldDB" id="A0A9N9KZD6"/>